<comment type="caution">
    <text evidence="4">The sequence shown here is derived from an EMBL/GenBank/DDBJ whole genome shotgun (WGS) entry which is preliminary data.</text>
</comment>
<feature type="coiled-coil region" evidence="2">
    <location>
        <begin position="173"/>
        <end position="207"/>
    </location>
</feature>
<feature type="region of interest" description="Disordered" evidence="3">
    <location>
        <begin position="287"/>
        <end position="307"/>
    </location>
</feature>
<protein>
    <submittedName>
        <fullName evidence="4">Uncharacterized protein</fullName>
    </submittedName>
</protein>
<dbReference type="PANTHER" id="PTHR31088">
    <property type="entry name" value="MEMBRANE-ASSOCIATED PROTEIN VIPP1, CHLOROPLASTIC"/>
    <property type="match status" value="1"/>
</dbReference>
<organism evidence="4 5">
    <name type="scientific">Apatococcus fuscideae</name>
    <dbReference type="NCBI Taxonomy" id="2026836"/>
    <lineage>
        <taxon>Eukaryota</taxon>
        <taxon>Viridiplantae</taxon>
        <taxon>Chlorophyta</taxon>
        <taxon>core chlorophytes</taxon>
        <taxon>Trebouxiophyceae</taxon>
        <taxon>Chlorellales</taxon>
        <taxon>Chlorellaceae</taxon>
        <taxon>Apatococcus</taxon>
    </lineage>
</organism>
<comment type="similarity">
    <text evidence="1">Belongs to the PspA/Vipp/IM30 family.</text>
</comment>
<dbReference type="PANTHER" id="PTHR31088:SF6">
    <property type="entry name" value="PHAGE SHOCK PROTEIN A"/>
    <property type="match status" value="1"/>
</dbReference>
<reference evidence="4 5" key="1">
    <citation type="journal article" date="2024" name="Nat. Commun.">
        <title>Phylogenomics reveals the evolutionary origins of lichenization in chlorophyte algae.</title>
        <authorList>
            <person name="Puginier C."/>
            <person name="Libourel C."/>
            <person name="Otte J."/>
            <person name="Skaloud P."/>
            <person name="Haon M."/>
            <person name="Grisel S."/>
            <person name="Petersen M."/>
            <person name="Berrin J.G."/>
            <person name="Delaux P.M."/>
            <person name="Dal Grande F."/>
            <person name="Keller J."/>
        </authorList>
    </citation>
    <scope>NUCLEOTIDE SEQUENCE [LARGE SCALE GENOMIC DNA]</scope>
    <source>
        <strain evidence="4 5">SAG 2523</strain>
    </source>
</reference>
<dbReference type="EMBL" id="JALJOV010001351">
    <property type="protein sequence ID" value="KAK9849257.1"/>
    <property type="molecule type" value="Genomic_DNA"/>
</dbReference>
<dbReference type="Pfam" id="PF04012">
    <property type="entry name" value="PspA_IM30"/>
    <property type="match status" value="1"/>
</dbReference>
<accession>A0AAW1SNP3</accession>
<evidence type="ECO:0000313" key="5">
    <source>
        <dbReference type="Proteomes" id="UP001485043"/>
    </source>
</evidence>
<keyword evidence="5" id="KW-1185">Reference proteome</keyword>
<evidence type="ECO:0000256" key="1">
    <source>
        <dbReference type="ARBA" id="ARBA00043985"/>
    </source>
</evidence>
<name>A0AAW1SNP3_9CHLO</name>
<sequence length="307" mass="33722">MLSTMHMSPGLPQHKASDILASWQHLSTRPLCPAALTRPAWTQGQRRATSLVVEAGLFDRAGRVARGNVNYTGDQIVRQLEDPNKLLDTIVSDIQADLAKMRQASAEVMSTQKLLEAKYKKAQAAADEWYGRAELAVRNGKDDLAREALERRQSNQVTANQLKVQLDQHVKATDQLRSNISILDNKLAEAKQKKATLKARALSAQSTLQVNADLKNMMKGLQFTGSGALAAIDRMEEKVLAIEAEAESTAQMSVSTALEAAFVNLERGTGAINDDLAKLKADMRQQGQLPASSKKYLEFGQQEPPRF</sequence>
<evidence type="ECO:0000313" key="4">
    <source>
        <dbReference type="EMBL" id="KAK9849257.1"/>
    </source>
</evidence>
<proteinExistence type="inferred from homology"/>
<evidence type="ECO:0000256" key="2">
    <source>
        <dbReference type="SAM" id="Coils"/>
    </source>
</evidence>
<keyword evidence="2" id="KW-0175">Coiled coil</keyword>
<evidence type="ECO:0000256" key="3">
    <source>
        <dbReference type="SAM" id="MobiDB-lite"/>
    </source>
</evidence>
<gene>
    <name evidence="4" type="ORF">WJX84_004849</name>
</gene>
<dbReference type="AlphaFoldDB" id="A0AAW1SNP3"/>
<dbReference type="InterPro" id="IPR007157">
    <property type="entry name" value="PspA_VIPP1"/>
</dbReference>
<dbReference type="Proteomes" id="UP001485043">
    <property type="component" value="Unassembled WGS sequence"/>
</dbReference>